<sequence>MPMFRLIKKSNQRVTPASVDKTSASRVVPSPTSPTKHKVTYDLNSKSDNEPVKTRSTYGSASEYEPHHAYVRQSPQPPSRSLGAHYAVSNKPSGHGVAGQVFPCRSLATNRPCAVKTINKSKIRRRDRIRREIAFLREANHANIISLYDVFEDEDNVHIVTELCEGGELFDEIVTRATAGKNDEKLPPCFDESTAMPIIRSLVEAVSYLHCRDIVHRDIKPENVLFAKKDNLREVKLIDFGLSTRHGKYDPPLKNTVGTSYYMDPALLAGSYDRSCDMWSIGVIAFVMLCGRPPFNGSNDETIFRKIKRGGYKMNRLWDGISENAKDFVRCLLVSDPQQRWTADMALQHPWLK</sequence>
<name>K0RSC3_THAOC</name>
<dbReference type="CDD" id="cd05117">
    <property type="entry name" value="STKc_CAMK"/>
    <property type="match status" value="1"/>
</dbReference>
<dbReference type="Gene3D" id="1.10.510.10">
    <property type="entry name" value="Transferase(Phosphotransferase) domain 1"/>
    <property type="match status" value="1"/>
</dbReference>
<evidence type="ECO:0000256" key="1">
    <source>
        <dbReference type="ARBA" id="ARBA00022527"/>
    </source>
</evidence>
<dbReference type="SMART" id="SM00220">
    <property type="entry name" value="S_TKc"/>
    <property type="match status" value="1"/>
</dbReference>
<dbReference type="InterPro" id="IPR050205">
    <property type="entry name" value="CDPK_Ser/Thr_kinases"/>
</dbReference>
<keyword evidence="1" id="KW-0723">Serine/threonine-protein kinase</keyword>
<dbReference type="InterPro" id="IPR000719">
    <property type="entry name" value="Prot_kinase_dom"/>
</dbReference>
<protein>
    <recommendedName>
        <fullName evidence="7">Protein kinase domain-containing protein</fullName>
    </recommendedName>
</protein>
<organism evidence="8 9">
    <name type="scientific">Thalassiosira oceanica</name>
    <name type="common">Marine diatom</name>
    <dbReference type="NCBI Taxonomy" id="159749"/>
    <lineage>
        <taxon>Eukaryota</taxon>
        <taxon>Sar</taxon>
        <taxon>Stramenopiles</taxon>
        <taxon>Ochrophyta</taxon>
        <taxon>Bacillariophyta</taxon>
        <taxon>Coscinodiscophyceae</taxon>
        <taxon>Thalassiosirophycidae</taxon>
        <taxon>Thalassiosirales</taxon>
        <taxon>Thalassiosiraceae</taxon>
        <taxon>Thalassiosira</taxon>
    </lineage>
</organism>
<gene>
    <name evidence="8" type="ORF">THAOC_25078</name>
</gene>
<dbReference type="PROSITE" id="PS00108">
    <property type="entry name" value="PROTEIN_KINASE_ST"/>
    <property type="match status" value="1"/>
</dbReference>
<evidence type="ECO:0000256" key="5">
    <source>
        <dbReference type="ARBA" id="ARBA00022840"/>
    </source>
</evidence>
<evidence type="ECO:0000313" key="9">
    <source>
        <dbReference type="Proteomes" id="UP000266841"/>
    </source>
</evidence>
<accession>K0RSC3</accession>
<proteinExistence type="predicted"/>
<dbReference type="InterPro" id="IPR011009">
    <property type="entry name" value="Kinase-like_dom_sf"/>
</dbReference>
<feature type="compositionally biased region" description="Polar residues" evidence="6">
    <location>
        <begin position="12"/>
        <end position="25"/>
    </location>
</feature>
<dbReference type="GO" id="GO:0004674">
    <property type="term" value="F:protein serine/threonine kinase activity"/>
    <property type="evidence" value="ECO:0007669"/>
    <property type="project" value="UniProtKB-KW"/>
</dbReference>
<dbReference type="OrthoDB" id="40902at2759"/>
<dbReference type="FunFam" id="1.10.510.10:FF:000571">
    <property type="entry name" value="Maternal embryonic leucine zipper kinase"/>
    <property type="match status" value="1"/>
</dbReference>
<evidence type="ECO:0000313" key="8">
    <source>
        <dbReference type="EMBL" id="EJK55209.1"/>
    </source>
</evidence>
<dbReference type="Proteomes" id="UP000266841">
    <property type="component" value="Unassembled WGS sequence"/>
</dbReference>
<dbReference type="InterPro" id="IPR008271">
    <property type="entry name" value="Ser/Thr_kinase_AS"/>
</dbReference>
<keyword evidence="5" id="KW-0067">ATP-binding</keyword>
<dbReference type="Pfam" id="PF00069">
    <property type="entry name" value="Pkinase"/>
    <property type="match status" value="1"/>
</dbReference>
<keyword evidence="4" id="KW-0418">Kinase</keyword>
<evidence type="ECO:0000256" key="2">
    <source>
        <dbReference type="ARBA" id="ARBA00022679"/>
    </source>
</evidence>
<reference evidence="8 9" key="1">
    <citation type="journal article" date="2012" name="Genome Biol.">
        <title>Genome and low-iron response of an oceanic diatom adapted to chronic iron limitation.</title>
        <authorList>
            <person name="Lommer M."/>
            <person name="Specht M."/>
            <person name="Roy A.S."/>
            <person name="Kraemer L."/>
            <person name="Andreson R."/>
            <person name="Gutowska M.A."/>
            <person name="Wolf J."/>
            <person name="Bergner S.V."/>
            <person name="Schilhabel M.B."/>
            <person name="Klostermeier U.C."/>
            <person name="Beiko R.G."/>
            <person name="Rosenstiel P."/>
            <person name="Hippler M."/>
            <person name="Laroche J."/>
        </authorList>
    </citation>
    <scope>NUCLEOTIDE SEQUENCE [LARGE SCALE GENOMIC DNA]</scope>
    <source>
        <strain evidence="8 9">CCMP1005</strain>
    </source>
</reference>
<evidence type="ECO:0000256" key="6">
    <source>
        <dbReference type="SAM" id="MobiDB-lite"/>
    </source>
</evidence>
<dbReference type="AlphaFoldDB" id="K0RSC3"/>
<dbReference type="eggNOG" id="KOG0032">
    <property type="taxonomic scope" value="Eukaryota"/>
</dbReference>
<comment type="caution">
    <text evidence="8">The sequence shown here is derived from an EMBL/GenBank/DDBJ whole genome shotgun (WGS) entry which is preliminary data.</text>
</comment>
<keyword evidence="9" id="KW-1185">Reference proteome</keyword>
<evidence type="ECO:0000259" key="7">
    <source>
        <dbReference type="PROSITE" id="PS50011"/>
    </source>
</evidence>
<feature type="region of interest" description="Disordered" evidence="6">
    <location>
        <begin position="9"/>
        <end position="83"/>
    </location>
</feature>
<keyword evidence="3" id="KW-0547">Nucleotide-binding</keyword>
<dbReference type="OMA" id="HTEWNLY"/>
<evidence type="ECO:0000256" key="3">
    <source>
        <dbReference type="ARBA" id="ARBA00022741"/>
    </source>
</evidence>
<dbReference type="PANTHER" id="PTHR24349">
    <property type="entry name" value="SERINE/THREONINE-PROTEIN KINASE"/>
    <property type="match status" value="1"/>
</dbReference>
<dbReference type="SUPFAM" id="SSF56112">
    <property type="entry name" value="Protein kinase-like (PK-like)"/>
    <property type="match status" value="1"/>
</dbReference>
<feature type="domain" description="Protein kinase" evidence="7">
    <location>
        <begin position="87"/>
        <end position="352"/>
    </location>
</feature>
<keyword evidence="2" id="KW-0808">Transferase</keyword>
<dbReference type="GO" id="GO:0005524">
    <property type="term" value="F:ATP binding"/>
    <property type="evidence" value="ECO:0007669"/>
    <property type="project" value="UniProtKB-KW"/>
</dbReference>
<dbReference type="PROSITE" id="PS50011">
    <property type="entry name" value="PROTEIN_KINASE_DOM"/>
    <property type="match status" value="1"/>
</dbReference>
<evidence type="ECO:0000256" key="4">
    <source>
        <dbReference type="ARBA" id="ARBA00022777"/>
    </source>
</evidence>
<dbReference type="EMBL" id="AGNL01034547">
    <property type="protein sequence ID" value="EJK55209.1"/>
    <property type="molecule type" value="Genomic_DNA"/>
</dbReference>